<dbReference type="EMBL" id="JBHSBN010000007">
    <property type="protein sequence ID" value="MFC4106913.1"/>
    <property type="molecule type" value="Genomic_DNA"/>
</dbReference>
<evidence type="ECO:0000259" key="2">
    <source>
        <dbReference type="PROSITE" id="PS50943"/>
    </source>
</evidence>
<dbReference type="Gene3D" id="1.10.260.40">
    <property type="entry name" value="lambda repressor-like DNA-binding domains"/>
    <property type="match status" value="1"/>
</dbReference>
<dbReference type="InterPro" id="IPR010982">
    <property type="entry name" value="Lambda_DNA-bd_dom_sf"/>
</dbReference>
<evidence type="ECO:0000256" key="1">
    <source>
        <dbReference type="SAM" id="MobiDB-lite"/>
    </source>
</evidence>
<dbReference type="Pfam" id="PF13560">
    <property type="entry name" value="HTH_31"/>
    <property type="match status" value="1"/>
</dbReference>
<gene>
    <name evidence="3" type="ORF">ACFOX0_13370</name>
</gene>
<proteinExistence type="predicted"/>
<dbReference type="PROSITE" id="PS50943">
    <property type="entry name" value="HTH_CROC1"/>
    <property type="match status" value="1"/>
</dbReference>
<dbReference type="RefSeq" id="WP_377545271.1">
    <property type="nucleotide sequence ID" value="NZ_JBHSBN010000007.1"/>
</dbReference>
<dbReference type="InterPro" id="IPR043917">
    <property type="entry name" value="DUF5753"/>
</dbReference>
<dbReference type="Proteomes" id="UP001595868">
    <property type="component" value="Unassembled WGS sequence"/>
</dbReference>
<accession>A0ABV8KLD3</accession>
<feature type="domain" description="HTH cro/C1-type" evidence="2">
    <location>
        <begin position="19"/>
        <end position="74"/>
    </location>
</feature>
<comment type="caution">
    <text evidence="3">The sequence shown here is derived from an EMBL/GenBank/DDBJ whole genome shotgun (WGS) entry which is preliminary data.</text>
</comment>
<evidence type="ECO:0000313" key="4">
    <source>
        <dbReference type="Proteomes" id="UP001595868"/>
    </source>
</evidence>
<keyword evidence="4" id="KW-1185">Reference proteome</keyword>
<dbReference type="CDD" id="cd00093">
    <property type="entry name" value="HTH_XRE"/>
    <property type="match status" value="1"/>
</dbReference>
<protein>
    <submittedName>
        <fullName evidence="3">Helix-turn-helix domain-containing protein</fullName>
    </submittedName>
</protein>
<evidence type="ECO:0000313" key="3">
    <source>
        <dbReference type="EMBL" id="MFC4106913.1"/>
    </source>
</evidence>
<reference evidence="4" key="1">
    <citation type="journal article" date="2019" name="Int. J. Syst. Evol. Microbiol.">
        <title>The Global Catalogue of Microorganisms (GCM) 10K type strain sequencing project: providing services to taxonomists for standard genome sequencing and annotation.</title>
        <authorList>
            <consortium name="The Broad Institute Genomics Platform"/>
            <consortium name="The Broad Institute Genome Sequencing Center for Infectious Disease"/>
            <person name="Wu L."/>
            <person name="Ma J."/>
        </authorList>
    </citation>
    <scope>NUCLEOTIDE SEQUENCE [LARGE SCALE GENOMIC DNA]</scope>
    <source>
        <strain evidence="4">2902at01</strain>
    </source>
</reference>
<dbReference type="SUPFAM" id="SSF47413">
    <property type="entry name" value="lambda repressor-like DNA-binding domains"/>
    <property type="match status" value="1"/>
</dbReference>
<dbReference type="InterPro" id="IPR001387">
    <property type="entry name" value="Cro/C1-type_HTH"/>
</dbReference>
<sequence>MPAPQQSPIRRRGRLGSELRQLREAAGLTGDQVIERIGWNSASKLSRLENGRSKPEVQDVVALLDLYGADPAKRDEVVMIARDAGDLKGWLRSYASKMTDAQMPYAELEAGCAEIWEFSPIVVPGLLQTADYTRIRLESTQPLNQAHPPKRELAALEAEVSARTSRQMLLTREEEPALYHAVLDEAVFGVRAGPPNVLQSQIRRLRTLAELPNVTIQLLLRDTPVNGGWYLPHTGFSLYRFPDPNDPEAGSIEGLDSNLAIDDEKEIKRYKMVFGWLQAAALSAEDTIRWLAEAALTRTNGSHDSHPGVPKPPSQRGPRTGRLTEP</sequence>
<organism evidence="3 4">
    <name type="scientific">Micromonospora zhanjiangensis</name>
    <dbReference type="NCBI Taxonomy" id="1522057"/>
    <lineage>
        <taxon>Bacteria</taxon>
        <taxon>Bacillati</taxon>
        <taxon>Actinomycetota</taxon>
        <taxon>Actinomycetes</taxon>
        <taxon>Micromonosporales</taxon>
        <taxon>Micromonosporaceae</taxon>
        <taxon>Micromonospora</taxon>
    </lineage>
</organism>
<dbReference type="SMART" id="SM00530">
    <property type="entry name" value="HTH_XRE"/>
    <property type="match status" value="1"/>
</dbReference>
<feature type="region of interest" description="Disordered" evidence="1">
    <location>
        <begin position="299"/>
        <end position="326"/>
    </location>
</feature>
<dbReference type="Pfam" id="PF19054">
    <property type="entry name" value="DUF5753"/>
    <property type="match status" value="1"/>
</dbReference>
<name>A0ABV8KLD3_9ACTN</name>